<proteinExistence type="predicted"/>
<name>A0A6J4UXV0_9BACT</name>
<evidence type="ECO:0000256" key="1">
    <source>
        <dbReference type="ARBA" id="ARBA00022723"/>
    </source>
</evidence>
<keyword evidence="1" id="KW-0479">Metal-binding</keyword>
<dbReference type="Pfam" id="PF07687">
    <property type="entry name" value="M20_dimer"/>
    <property type="match status" value="1"/>
</dbReference>
<dbReference type="Gene3D" id="3.40.630.10">
    <property type="entry name" value="Zn peptidases"/>
    <property type="match status" value="1"/>
</dbReference>
<reference evidence="4" key="1">
    <citation type="submission" date="2020-02" db="EMBL/GenBank/DDBJ databases">
        <authorList>
            <person name="Meier V. D."/>
        </authorList>
    </citation>
    <scope>NUCLEOTIDE SEQUENCE</scope>
    <source>
        <strain evidence="4">AVDCRST_MAG33</strain>
    </source>
</reference>
<dbReference type="AlphaFoldDB" id="A0A6J4UXV0"/>
<dbReference type="EC" id="3.5.1.16" evidence="4"/>
<accession>A0A6J4UXV0</accession>
<evidence type="ECO:0000256" key="2">
    <source>
        <dbReference type="ARBA" id="ARBA00022801"/>
    </source>
</evidence>
<dbReference type="Gene3D" id="3.30.70.360">
    <property type="match status" value="1"/>
</dbReference>
<dbReference type="InterPro" id="IPR011650">
    <property type="entry name" value="Peptidase_M20_dimer"/>
</dbReference>
<keyword evidence="2 4" id="KW-0378">Hydrolase</keyword>
<dbReference type="SUPFAM" id="SSF55031">
    <property type="entry name" value="Bacterial exopeptidase dimerisation domain"/>
    <property type="match status" value="1"/>
</dbReference>
<feature type="domain" description="Peptidase M20 dimerisation" evidence="3">
    <location>
        <begin position="185"/>
        <end position="276"/>
    </location>
</feature>
<dbReference type="SUPFAM" id="SSF53187">
    <property type="entry name" value="Zn-dependent exopeptidases"/>
    <property type="match status" value="1"/>
</dbReference>
<dbReference type="GO" id="GO:0008777">
    <property type="term" value="F:acetylornithine deacetylase activity"/>
    <property type="evidence" value="ECO:0007669"/>
    <property type="project" value="UniProtKB-EC"/>
</dbReference>
<dbReference type="GO" id="GO:0046872">
    <property type="term" value="F:metal ion binding"/>
    <property type="evidence" value="ECO:0007669"/>
    <property type="project" value="UniProtKB-KW"/>
</dbReference>
<protein>
    <submittedName>
        <fullName evidence="4">Acetylornithine deacetylase</fullName>
        <ecNumber evidence="4">3.5.1.16</ecNumber>
    </submittedName>
</protein>
<evidence type="ECO:0000259" key="3">
    <source>
        <dbReference type="Pfam" id="PF07687"/>
    </source>
</evidence>
<dbReference type="InterPro" id="IPR002933">
    <property type="entry name" value="Peptidase_M20"/>
</dbReference>
<dbReference type="EMBL" id="CADCWK010000177">
    <property type="protein sequence ID" value="CAA9561399.1"/>
    <property type="molecule type" value="Genomic_DNA"/>
</dbReference>
<organism evidence="4">
    <name type="scientific">uncultured Thermomicrobiales bacterium</name>
    <dbReference type="NCBI Taxonomy" id="1645740"/>
    <lineage>
        <taxon>Bacteria</taxon>
        <taxon>Pseudomonadati</taxon>
        <taxon>Thermomicrobiota</taxon>
        <taxon>Thermomicrobia</taxon>
        <taxon>Thermomicrobiales</taxon>
        <taxon>environmental samples</taxon>
    </lineage>
</organism>
<dbReference type="InterPro" id="IPR050072">
    <property type="entry name" value="Peptidase_M20A"/>
</dbReference>
<dbReference type="PANTHER" id="PTHR43808">
    <property type="entry name" value="ACETYLORNITHINE DEACETYLASE"/>
    <property type="match status" value="1"/>
</dbReference>
<dbReference type="Pfam" id="PF01546">
    <property type="entry name" value="Peptidase_M20"/>
    <property type="match status" value="1"/>
</dbReference>
<gene>
    <name evidence="4" type="ORF">AVDCRST_MAG33-1702</name>
</gene>
<sequence>MPFGRELSASLKRQSRLIAAEVVDDTLAISRIPAPTGDELRRSLAVRDLFRRDDPGRLVYLDQAGNVVTRIPGRQRDRSVLVAAHLDTIFGADVPHLPRLEGSRLVGPGVGDNGVALAAMIALPRLFSRCRIVPACDVVLIATVGEEGYGNLRGITAALDLNREAAAVIAVEGHGLGRITHIAVGSRRVEIRIEGPGGHSWADYGRPSAVHAAGRLTARLAEIQTPEWPRTTLNVASITGGSTINSIATSASLQVEIRSMDAGILESLLGEVVRQVRLVERDGLRVTIETLGVRPAGGLPSDHLIVRRARSVLASLGTPSASDASSTDANVPIAWGIPAVCIGISHGGDAHTPNEWLEREPIATGLTQLGLLVRTVAEDVERGDLRRIPWSGPDANPMSAASD</sequence>
<dbReference type="InterPro" id="IPR036264">
    <property type="entry name" value="Bact_exopeptidase_dim_dom"/>
</dbReference>
<dbReference type="PANTHER" id="PTHR43808:SF17">
    <property type="entry name" value="PEPTIDASE M20"/>
    <property type="match status" value="1"/>
</dbReference>
<evidence type="ECO:0000313" key="4">
    <source>
        <dbReference type="EMBL" id="CAA9561399.1"/>
    </source>
</evidence>